<comment type="similarity">
    <text evidence="3">Belongs to the acetyltransferase family. RimJ subfamily.</text>
</comment>
<dbReference type="InterPro" id="IPR016181">
    <property type="entry name" value="Acyl_CoA_acyltransferase"/>
</dbReference>
<dbReference type="PANTHER" id="PTHR43792">
    <property type="entry name" value="GNAT FAMILY, PUTATIVE (AFU_ORTHOLOGUE AFUA_3G00765)-RELATED-RELATED"/>
    <property type="match status" value="1"/>
</dbReference>
<accession>A0A6J7XVI7</accession>
<keyword evidence="2" id="KW-0012">Acyltransferase</keyword>
<dbReference type="EMBL" id="CAFBSG010000009">
    <property type="protein sequence ID" value="CAB5240255.1"/>
    <property type="molecule type" value="Genomic_DNA"/>
</dbReference>
<dbReference type="Pfam" id="PF13302">
    <property type="entry name" value="Acetyltransf_3"/>
    <property type="match status" value="1"/>
</dbReference>
<sequence length="186" mass="21469">MILRSDEITLAPLRLRDRKKWFEVRAHNRAWLAPWEATLPRIPSNSGQEESPLPSYFEMIRVLNREGREGRSISLVMWHGDQLIGQITMGGIIYGALRGAHIGYWIDQRYAGRGFTTQAVKLITAYGFSHLSLHRLEINLRPENEASRKVAQKAGYHLEGEKPRYLHIDGIWRDHICFVKENPAVI</sequence>
<gene>
    <name evidence="5" type="ORF">UFOPK3554_00742</name>
</gene>
<evidence type="ECO:0000313" key="5">
    <source>
        <dbReference type="EMBL" id="CAB5240255.1"/>
    </source>
</evidence>
<evidence type="ECO:0000256" key="3">
    <source>
        <dbReference type="ARBA" id="ARBA00038502"/>
    </source>
</evidence>
<proteinExistence type="inferred from homology"/>
<evidence type="ECO:0000259" key="4">
    <source>
        <dbReference type="PROSITE" id="PS51186"/>
    </source>
</evidence>
<dbReference type="Gene3D" id="3.40.630.30">
    <property type="match status" value="1"/>
</dbReference>
<feature type="domain" description="N-acetyltransferase" evidence="4">
    <location>
        <begin position="8"/>
        <end position="183"/>
    </location>
</feature>
<dbReference type="InterPro" id="IPR051531">
    <property type="entry name" value="N-acetyltransferase"/>
</dbReference>
<protein>
    <submittedName>
        <fullName evidence="5">Unannotated protein</fullName>
    </submittedName>
</protein>
<name>A0A6J7XVI7_9ZZZZ</name>
<evidence type="ECO:0000256" key="2">
    <source>
        <dbReference type="ARBA" id="ARBA00023315"/>
    </source>
</evidence>
<reference evidence="5" key="1">
    <citation type="submission" date="2020-05" db="EMBL/GenBank/DDBJ databases">
        <authorList>
            <person name="Chiriac C."/>
            <person name="Salcher M."/>
            <person name="Ghai R."/>
            <person name="Kavagutti S V."/>
        </authorList>
    </citation>
    <scope>NUCLEOTIDE SEQUENCE</scope>
</reference>
<dbReference type="SUPFAM" id="SSF55729">
    <property type="entry name" value="Acyl-CoA N-acyltransferases (Nat)"/>
    <property type="match status" value="1"/>
</dbReference>
<organism evidence="5">
    <name type="scientific">freshwater metagenome</name>
    <dbReference type="NCBI Taxonomy" id="449393"/>
    <lineage>
        <taxon>unclassified sequences</taxon>
        <taxon>metagenomes</taxon>
        <taxon>ecological metagenomes</taxon>
    </lineage>
</organism>
<evidence type="ECO:0000256" key="1">
    <source>
        <dbReference type="ARBA" id="ARBA00022679"/>
    </source>
</evidence>
<keyword evidence="1" id="KW-0808">Transferase</keyword>
<dbReference type="InterPro" id="IPR000182">
    <property type="entry name" value="GNAT_dom"/>
</dbReference>
<dbReference type="PROSITE" id="PS51186">
    <property type="entry name" value="GNAT"/>
    <property type="match status" value="1"/>
</dbReference>
<dbReference type="PANTHER" id="PTHR43792:SF8">
    <property type="entry name" value="[RIBOSOMAL PROTEIN US5]-ALANINE N-ACETYLTRANSFERASE"/>
    <property type="match status" value="1"/>
</dbReference>
<dbReference type="GO" id="GO:0005737">
    <property type="term" value="C:cytoplasm"/>
    <property type="evidence" value="ECO:0007669"/>
    <property type="project" value="TreeGrafter"/>
</dbReference>
<dbReference type="GO" id="GO:0008999">
    <property type="term" value="F:protein-N-terminal-alanine acetyltransferase activity"/>
    <property type="evidence" value="ECO:0007669"/>
    <property type="project" value="TreeGrafter"/>
</dbReference>
<dbReference type="AlphaFoldDB" id="A0A6J7XVI7"/>